<dbReference type="EMBL" id="AP027080">
    <property type="protein sequence ID" value="BDU74170.1"/>
    <property type="molecule type" value="Genomic_DNA"/>
</dbReference>
<dbReference type="PANTHER" id="PTHR31005:SF8">
    <property type="entry name" value="DUF4139 DOMAIN-CONTAINING PROTEIN"/>
    <property type="match status" value="1"/>
</dbReference>
<dbReference type="Proteomes" id="UP001238179">
    <property type="component" value="Chromosome"/>
</dbReference>
<dbReference type="Pfam" id="PF13715">
    <property type="entry name" value="CarbopepD_reg_2"/>
    <property type="match status" value="1"/>
</dbReference>
<dbReference type="Pfam" id="PF13598">
    <property type="entry name" value="DUF4139"/>
    <property type="match status" value="1"/>
</dbReference>
<feature type="domain" description="DUF4139" evidence="1">
    <location>
        <begin position="216"/>
        <end position="615"/>
    </location>
</feature>
<keyword evidence="3" id="KW-1185">Reference proteome</keyword>
<dbReference type="InterPro" id="IPR013784">
    <property type="entry name" value="Carb-bd-like_fold"/>
</dbReference>
<gene>
    <name evidence="2" type="ORF">METEAL_33440</name>
</gene>
<evidence type="ECO:0000313" key="3">
    <source>
        <dbReference type="Proteomes" id="UP001238179"/>
    </source>
</evidence>
<proteinExistence type="predicted"/>
<dbReference type="KEGG" id="msil:METEAL_33440"/>
<organism evidence="2 3">
    <name type="scientific">Mesoterricola silvestris</name>
    <dbReference type="NCBI Taxonomy" id="2927979"/>
    <lineage>
        <taxon>Bacteria</taxon>
        <taxon>Pseudomonadati</taxon>
        <taxon>Acidobacteriota</taxon>
        <taxon>Holophagae</taxon>
        <taxon>Holophagales</taxon>
        <taxon>Holophagaceae</taxon>
        <taxon>Mesoterricola</taxon>
    </lineage>
</organism>
<dbReference type="InterPro" id="IPR011935">
    <property type="entry name" value="CHP02231"/>
</dbReference>
<evidence type="ECO:0000313" key="2">
    <source>
        <dbReference type="EMBL" id="BDU74170.1"/>
    </source>
</evidence>
<dbReference type="GO" id="GO:0030246">
    <property type="term" value="F:carbohydrate binding"/>
    <property type="evidence" value="ECO:0007669"/>
    <property type="project" value="InterPro"/>
</dbReference>
<protein>
    <recommendedName>
        <fullName evidence="1">DUF4139 domain-containing protein</fullName>
    </recommendedName>
</protein>
<dbReference type="InterPro" id="IPR037291">
    <property type="entry name" value="DUF4139"/>
</dbReference>
<name>A0AA48GR45_9BACT</name>
<accession>A0AA48GR45</accession>
<dbReference type="SUPFAM" id="SSF49452">
    <property type="entry name" value="Starch-binding domain-like"/>
    <property type="match status" value="1"/>
</dbReference>
<dbReference type="Gene3D" id="2.60.40.1120">
    <property type="entry name" value="Carboxypeptidase-like, regulatory domain"/>
    <property type="match status" value="1"/>
</dbReference>
<evidence type="ECO:0000259" key="1">
    <source>
        <dbReference type="Pfam" id="PF13598"/>
    </source>
</evidence>
<dbReference type="AlphaFoldDB" id="A0AA48GR45"/>
<dbReference type="PANTHER" id="PTHR31005">
    <property type="entry name" value="DUF4139 DOMAIN-CONTAINING PROTEIN"/>
    <property type="match status" value="1"/>
</dbReference>
<reference evidence="3" key="1">
    <citation type="journal article" date="2023" name="Int. J. Syst. Evol. Microbiol.">
        <title>Mesoterricola silvestris gen. nov., sp. nov., Mesoterricola sediminis sp. nov., Geothrix oryzae sp. nov., Geothrix edaphica sp. nov., Geothrix rubra sp. nov., and Geothrix limicola sp. nov., six novel members of Acidobacteriota isolated from soils.</title>
        <authorList>
            <person name="Itoh H."/>
            <person name="Sugisawa Y."/>
            <person name="Mise K."/>
            <person name="Xu Z."/>
            <person name="Kuniyasu M."/>
            <person name="Ushijima N."/>
            <person name="Kawano K."/>
            <person name="Kobayashi E."/>
            <person name="Shiratori Y."/>
            <person name="Masuda Y."/>
            <person name="Senoo K."/>
        </authorList>
    </citation>
    <scope>NUCLEOTIDE SEQUENCE [LARGE SCALE GENOMIC DNA]</scope>
    <source>
        <strain evidence="3">W79</strain>
    </source>
</reference>
<dbReference type="RefSeq" id="WP_316412842.1">
    <property type="nucleotide sequence ID" value="NZ_AP027080.1"/>
</dbReference>
<sequence length="632" mass="67426">MRPAVLSLLALCLSAQEPSLTPALNRVRVHPSQAWTTRETTWTFKAPGSQRVRLIGLPPGLSLGDVRVQADGIPGLRLGNVVVIQEEGHYEPDATARALSTEGDRLEKAQLDLTLRLEALEEARTSIQGLKPDVGPGPVGPLQEPKVSVELERAIQSRGDEILTQVNAIKAEQKTAQARQEAILAELARLEAASKRASSVVTVELEAPSAGEARVQIHSHTGAARWRPGFEVRLGEKGLELLCYASVSQASGEDWRGVNLEISNAEPGRALKVPAPPPAVQVLYEAPGVVLTGRIEGKVTDRMGRAVPGVRVEATNAPLKASRATTTDANGVFRIPLLPPGEYTLRATKTGYPTAASYARVNAGQATSLGLQMVSIAGASVVEVVAEVPGVDRTAAMTASSFSTDSIQALESTPDHYEDSGELSRAWILEGKRDLASDAVSRRILLARASVDPKLLLKALPRSSTEVFLIAPLPAPSGFPWFPGTPTAVFRNGEQLGQVSLPRLQGTEGALFSFGPVPGLRVQRQRLEATVASARGGRGRQWTLRERVLLVNDLDKEVEVEVQEPSIRSGSEKVKVEVLPEATPALEAGDKMTWTVKVPAHGQAKIEEAWRITGPTAGSVPEVALLGLPTSD</sequence>